<evidence type="ECO:0008006" key="4">
    <source>
        <dbReference type="Google" id="ProtNLM"/>
    </source>
</evidence>
<name>A0A7Y9ZH43_9ACTN</name>
<reference evidence="2 3" key="1">
    <citation type="submission" date="2020-07" db="EMBL/GenBank/DDBJ databases">
        <title>Sequencing the genomes of 1000 actinobacteria strains.</title>
        <authorList>
            <person name="Klenk H.-P."/>
        </authorList>
    </citation>
    <scope>NUCLEOTIDE SEQUENCE [LARGE SCALE GENOMIC DNA]</scope>
    <source>
        <strain evidence="2 3">DSM 15131</strain>
    </source>
</reference>
<dbReference type="RefSeq" id="WP_179648620.1">
    <property type="nucleotide sequence ID" value="NZ_JACBZM010000001.1"/>
</dbReference>
<feature type="chain" id="PRO_5039377992" description="Lipoprotein" evidence="1">
    <location>
        <begin position="19"/>
        <end position="325"/>
    </location>
</feature>
<protein>
    <recommendedName>
        <fullName evidence="4">Lipoprotein</fullName>
    </recommendedName>
</protein>
<dbReference type="Proteomes" id="UP000562045">
    <property type="component" value="Unassembled WGS sequence"/>
</dbReference>
<proteinExistence type="predicted"/>
<gene>
    <name evidence="2" type="ORF">BJ993_001966</name>
</gene>
<accession>A0A7Y9ZH43</accession>
<keyword evidence="1" id="KW-0732">Signal</keyword>
<comment type="caution">
    <text evidence="2">The sequence shown here is derived from an EMBL/GenBank/DDBJ whole genome shotgun (WGS) entry which is preliminary data.</text>
</comment>
<organism evidence="2 3">
    <name type="scientific">Nocardioides aromaticivorans</name>
    <dbReference type="NCBI Taxonomy" id="200618"/>
    <lineage>
        <taxon>Bacteria</taxon>
        <taxon>Bacillati</taxon>
        <taxon>Actinomycetota</taxon>
        <taxon>Actinomycetes</taxon>
        <taxon>Propionibacteriales</taxon>
        <taxon>Nocardioidaceae</taxon>
        <taxon>Nocardioides</taxon>
    </lineage>
</organism>
<evidence type="ECO:0000313" key="2">
    <source>
        <dbReference type="EMBL" id="NYI44886.1"/>
    </source>
</evidence>
<feature type="signal peptide" evidence="1">
    <location>
        <begin position="1"/>
        <end position="18"/>
    </location>
</feature>
<evidence type="ECO:0000256" key="1">
    <source>
        <dbReference type="SAM" id="SignalP"/>
    </source>
</evidence>
<evidence type="ECO:0000313" key="3">
    <source>
        <dbReference type="Proteomes" id="UP000562045"/>
    </source>
</evidence>
<dbReference type="PROSITE" id="PS51257">
    <property type="entry name" value="PROKAR_LIPOPROTEIN"/>
    <property type="match status" value="1"/>
</dbReference>
<sequence>MRGAPTSRSRLGALLACAAVVTACSSDPEPVYQEETAPQSVVTEYDASLEPSAAVLSLVPDDATSLTVTDFDQLRLVLGYGALDGDSSQRERDAFWRKAPTTAALSLGLLASADARLRADFGIGRDDVAWEATYAGDASGWVLAFHDSVPMAAVQRAVRAGVGPLEGAVVDADRHLVTSAEPPDGADSWGATEELLSLVGREAISTYVDRSCLDFDSVFGDGMEAQLADAPKAALRALDELDAYSVALGAELVTVQLGPNRGDVFDRVRLAEVMPPTDPDFGLVMSRGVADPSSGRLGYTLADAPAAAALTKARTLPFAVCRSLG</sequence>
<dbReference type="AlphaFoldDB" id="A0A7Y9ZH43"/>
<dbReference type="EMBL" id="JACBZM010000001">
    <property type="protein sequence ID" value="NYI44886.1"/>
    <property type="molecule type" value="Genomic_DNA"/>
</dbReference>